<dbReference type="InterPro" id="IPR004872">
    <property type="entry name" value="Lipoprotein_NlpA"/>
</dbReference>
<dbReference type="RefSeq" id="WP_161902979.1">
    <property type="nucleotide sequence ID" value="NZ_MAEL01000054.1"/>
</dbReference>
<evidence type="ECO:0000313" key="9">
    <source>
        <dbReference type="Proteomes" id="UP000782705"/>
    </source>
</evidence>
<evidence type="ECO:0008006" key="10">
    <source>
        <dbReference type="Google" id="ProtNLM"/>
    </source>
</evidence>
<evidence type="ECO:0000313" key="8">
    <source>
        <dbReference type="EMBL" id="KAF1301998.1"/>
    </source>
</evidence>
<dbReference type="Proteomes" id="UP000782705">
    <property type="component" value="Unassembled WGS sequence"/>
</dbReference>
<dbReference type="SUPFAM" id="SSF53850">
    <property type="entry name" value="Periplasmic binding protein-like II"/>
    <property type="match status" value="1"/>
</dbReference>
<dbReference type="PANTHER" id="PTHR30429:SF1">
    <property type="entry name" value="D-METHIONINE-BINDING LIPOPROTEIN METQ-RELATED"/>
    <property type="match status" value="1"/>
</dbReference>
<keyword evidence="6" id="KW-0449">Lipoprotein</keyword>
<feature type="signal peptide" evidence="7">
    <location>
        <begin position="1"/>
        <end position="19"/>
    </location>
</feature>
<keyword evidence="5" id="KW-0564">Palmitate</keyword>
<proteinExistence type="inferred from homology"/>
<name>A0ABQ6YWD9_9ENTE</name>
<evidence type="ECO:0000256" key="3">
    <source>
        <dbReference type="ARBA" id="ARBA00022729"/>
    </source>
</evidence>
<dbReference type="PROSITE" id="PS51257">
    <property type="entry name" value="PROKAR_LIPOPROTEIN"/>
    <property type="match status" value="1"/>
</dbReference>
<evidence type="ECO:0000256" key="6">
    <source>
        <dbReference type="ARBA" id="ARBA00023288"/>
    </source>
</evidence>
<comment type="subcellular location">
    <subcellularLocation>
        <location evidence="1">Membrane</location>
        <topology evidence="1">Lipid-anchor</topology>
    </subcellularLocation>
</comment>
<evidence type="ECO:0000256" key="7">
    <source>
        <dbReference type="SAM" id="SignalP"/>
    </source>
</evidence>
<accession>A0ABQ6YWD9</accession>
<feature type="chain" id="PRO_5047089239" description="YaeC family lipoprotein" evidence="7">
    <location>
        <begin position="20"/>
        <end position="269"/>
    </location>
</feature>
<comment type="caution">
    <text evidence="8">The sequence shown here is derived from an EMBL/GenBank/DDBJ whole genome shotgun (WGS) entry which is preliminary data.</text>
</comment>
<evidence type="ECO:0000256" key="1">
    <source>
        <dbReference type="ARBA" id="ARBA00004635"/>
    </source>
</evidence>
<dbReference type="EMBL" id="MAEL01000054">
    <property type="protein sequence ID" value="KAF1301998.1"/>
    <property type="molecule type" value="Genomic_DNA"/>
</dbReference>
<gene>
    <name evidence="8" type="ORF">BAU17_01110</name>
</gene>
<protein>
    <recommendedName>
        <fullName evidence="10">YaeC family lipoprotein</fullName>
    </recommendedName>
</protein>
<evidence type="ECO:0000256" key="2">
    <source>
        <dbReference type="ARBA" id="ARBA00008973"/>
    </source>
</evidence>
<evidence type="ECO:0000256" key="5">
    <source>
        <dbReference type="ARBA" id="ARBA00023139"/>
    </source>
</evidence>
<keyword evidence="9" id="KW-1185">Reference proteome</keyword>
<keyword evidence="3 7" id="KW-0732">Signal</keyword>
<dbReference type="Pfam" id="PF03180">
    <property type="entry name" value="Lipoprotein_9"/>
    <property type="match status" value="1"/>
</dbReference>
<organism evidence="8 9">
    <name type="scientific">Candidatus Enterococcus willemsii</name>
    <dbReference type="NCBI Taxonomy" id="1857215"/>
    <lineage>
        <taxon>Bacteria</taxon>
        <taxon>Bacillati</taxon>
        <taxon>Bacillota</taxon>
        <taxon>Bacilli</taxon>
        <taxon>Lactobacillales</taxon>
        <taxon>Enterococcaceae</taxon>
        <taxon>Enterococcus</taxon>
    </lineage>
</organism>
<dbReference type="Gene3D" id="3.40.190.10">
    <property type="entry name" value="Periplasmic binding protein-like II"/>
    <property type="match status" value="2"/>
</dbReference>
<keyword evidence="4" id="KW-0472">Membrane</keyword>
<comment type="similarity">
    <text evidence="2">Belongs to the NlpA lipoprotein family.</text>
</comment>
<sequence>MKKLYVGVLTALAVFTLTACGNKKEAADDKVIKVATQLETSAEMVKIAAEVAKKDGWDIQNVSVTDNVAYNDMVNNGEADANFAQHKPFMEQYNEEKDAHLVAVQPMYDVKIGFYSKDYQNVDDIPDGSKVAIPNDPTNEGRALAILEQQGLIKLADGVGVKGRVKDVVENPKNFEWLSVDLLNLSESYQEPNVALMYNYPAYIKKINLTPDDAIFLEQKRDDYFALQIVTREDNQDSEKIKALKKAITSPEVKQFMEDKHGDTMIPSF</sequence>
<reference evidence="8 9" key="1">
    <citation type="submission" date="2016-06" db="EMBL/GenBank/DDBJ databases">
        <title>Four novel species of enterococci isolated from chicken manure.</title>
        <authorList>
            <person name="Van Tyne D."/>
        </authorList>
    </citation>
    <scope>NUCLEOTIDE SEQUENCE [LARGE SCALE GENOMIC DNA]</scope>
    <source>
        <strain evidence="8 9">CU12B</strain>
    </source>
</reference>
<evidence type="ECO:0000256" key="4">
    <source>
        <dbReference type="ARBA" id="ARBA00023136"/>
    </source>
</evidence>
<dbReference type="PANTHER" id="PTHR30429">
    <property type="entry name" value="D-METHIONINE-BINDING LIPOPROTEIN METQ"/>
    <property type="match status" value="1"/>
</dbReference>